<feature type="domain" description="Helicase ATP-binding" evidence="1">
    <location>
        <begin position="1187"/>
        <end position="1364"/>
    </location>
</feature>
<dbReference type="SUPFAM" id="SSF52540">
    <property type="entry name" value="P-loop containing nucleoside triphosphate hydrolases"/>
    <property type="match status" value="1"/>
</dbReference>
<gene>
    <name evidence="3" type="ORF">M2152_002614</name>
</gene>
<dbReference type="SMART" id="SM00487">
    <property type="entry name" value="DEXDc"/>
    <property type="match status" value="1"/>
</dbReference>
<keyword evidence="3" id="KW-0347">Helicase</keyword>
<evidence type="ECO:0000259" key="1">
    <source>
        <dbReference type="PROSITE" id="PS51192"/>
    </source>
</evidence>
<protein>
    <submittedName>
        <fullName evidence="3">Superfamily II DNA or RNA helicase</fullName>
    </submittedName>
</protein>
<feature type="domain" description="Helicase C-terminal" evidence="2">
    <location>
        <begin position="1429"/>
        <end position="1577"/>
    </location>
</feature>
<dbReference type="GO" id="GO:0004386">
    <property type="term" value="F:helicase activity"/>
    <property type="evidence" value="ECO:0007669"/>
    <property type="project" value="UniProtKB-KW"/>
</dbReference>
<dbReference type="RefSeq" id="WP_322134710.1">
    <property type="nucleotide sequence ID" value="NZ_CP085036.1"/>
</dbReference>
<organism evidence="3 4">
    <name type="scientific">Antiquaquibacter oligotrophicus</name>
    <dbReference type="NCBI Taxonomy" id="2880260"/>
    <lineage>
        <taxon>Bacteria</taxon>
        <taxon>Bacillati</taxon>
        <taxon>Actinomycetota</taxon>
        <taxon>Actinomycetes</taxon>
        <taxon>Micrococcales</taxon>
        <taxon>Microbacteriaceae</taxon>
        <taxon>Antiquaquibacter</taxon>
    </lineage>
</organism>
<dbReference type="PANTHER" id="PTHR47396:SF1">
    <property type="entry name" value="ATP-DEPENDENT HELICASE IRC3-RELATED"/>
    <property type="match status" value="1"/>
</dbReference>
<comment type="caution">
    <text evidence="3">The sequence shown here is derived from an EMBL/GenBank/DDBJ whole genome shotgun (WGS) entry which is preliminary data.</text>
</comment>
<dbReference type="NCBIfam" id="NF047352">
    <property type="entry name" value="P_loop_sacsin"/>
    <property type="match status" value="1"/>
</dbReference>
<keyword evidence="3" id="KW-0547">Nucleotide-binding</keyword>
<dbReference type="InterPro" id="IPR036890">
    <property type="entry name" value="HATPase_C_sf"/>
</dbReference>
<keyword evidence="3" id="KW-0067">ATP-binding</keyword>
<dbReference type="Gene3D" id="3.30.565.10">
    <property type="entry name" value="Histidine kinase-like ATPase, C-terminal domain"/>
    <property type="match status" value="1"/>
</dbReference>
<dbReference type="PROSITE" id="PS51194">
    <property type="entry name" value="HELICASE_CTER"/>
    <property type="match status" value="1"/>
</dbReference>
<dbReference type="Pfam" id="PF04851">
    <property type="entry name" value="ResIII"/>
    <property type="match status" value="1"/>
</dbReference>
<dbReference type="InterPro" id="IPR027417">
    <property type="entry name" value="P-loop_NTPase"/>
</dbReference>
<reference evidence="3 4" key="1">
    <citation type="submission" date="2023-04" db="EMBL/GenBank/DDBJ databases">
        <title>Genome Encyclopedia of Bacteria and Archaea VI: Functional Genomics of Type Strains.</title>
        <authorList>
            <person name="Whitman W."/>
        </authorList>
    </citation>
    <scope>NUCLEOTIDE SEQUENCE [LARGE SCALE GENOMIC DNA]</scope>
    <source>
        <strain evidence="3 4">SG_E_30_P1</strain>
    </source>
</reference>
<evidence type="ECO:0000313" key="4">
    <source>
        <dbReference type="Proteomes" id="UP001160142"/>
    </source>
</evidence>
<accession>A0ABT6KTA8</accession>
<sequence>MAESSQTWTPDPGLVREVEEQFERAIASYKANPNLVGEHANHEESIRVGGYANRTLLELVQNAADAMAGTDLGDVNLGRVEIVLDPDSRTLYCANSGRPFSKNGLIAITHAHLSGKRGDEIGRFGLGFKSVLAVTDSPQVVSRSVSFEFNSRVAKEAIMGIGSAARRLPVLRTATLLDASALIAVDPIVRELSEWATTIIRLPEVTGLNRLRAEMENFSSEFLLFVGAVREVRLRVLGEQGIKTSHVSRDMGEGRFKIERPDGGGDEWFVGERMHSPSQAARREVGEAVSRDEIKVSVAIPARYSQQRVGRFWSYFPLHDETSASGLFNAPWSVNDDRTTLLRNDYNREILTTLAEIFVEMLPRVSTTADPAALLDYLPARGREAIYFGDEVLCALVPRLAVNTALIPDALGRLRIAPDLRPLDFEWEAPEIAHEAWIASPNTADDVPHWRCYGSSQRFARLRQLFAVSVDPDRFDDEGRDLKRALEMVPKRGILSWLREWAEGDDVESAANALKFVIGHRGKPEVAQARVIPTNDGFRALNDRSLVFLEQAEDLEIEGAVFVAPEFLAYPGIQKILRDAGFRDLDPVAILHARIARLTSSSDSELQAKFWDAVLGVSQKDAVEAIKAHPGAAVLVPTRNGGWAWPQQVVDLDETLPDADGAVLLDRQRCLPNVAHALGVVDGPKQEFSLDDEFAFDRYQDWALAEINSRLTPGDRAVERISMYPSRGSSQGPFSVLLLLRDAGAAEQTREAWTRGLLEFGDAPWDCEDTASGLSYRVKSPVRWAVEQAGLLRTSRGFRPPTEIVAPSLVQYRDLLPLFEGSRGVVEALGLPDELDRIPAGILKDALDVELLPSAFSDALLVDFVITATRLAYAGGQPARIPARVGRIIESRPTRTVYVAVSDEQRDYLAQHQRPYLKATQEQAEALVQIVGCLRFEDSFAFSVRIDGQQGPEHLLDVFTGLRGIVVGDELTNATLVRAAAIAKWVTTEDGVETQSLEWHREGLVLTVGDTLDERRTLAVVSEAFELGLTNADIERVLKVGLDHHLELLRQEALSAATDAERLDAYFGEDDLREKLPRGLWQGLEAQGLLSPSTSVSELCLSVYGKDTIKELADLFRVAGFPDVPAQWAGGGATVSWLRRMGFGAEFAGQRTQHLDAEFIVPGATVLNDLHGYQREISVKLRKVLLENSDGRRSKAMVVLPTGAGKTRVATQTILELFIDGSMVGPVLWIAQSQELCEQAVQTFSTVWRGLGDERPVTIGRLWDTNREVHQPDTQFSVIVATDAKLEAILGRPSHAEYDWLREASAVFVDEGHVAGNSTRYTQLFSWLGVDGRSWERPLVGLSATPFKGTSVEATKALAARFGNNPLQAFSTDPYSELVELGVLARVKHEVLQGADLTLTAAEADEARRKLINQKILDKIAADNARMGILVESIMNLDSEWSKSVLVFTPNVLSAQVLAATLRFREVKAASVSGQTGRQERRDVIERFKRGEIQVLANCDLLTQGFDAPGVSALYIARPTFSPNAYIQMAGRGLRGPKNGGKDECLIVDMADNFGSSDINNLLGFREYEELWQEQRS</sequence>
<evidence type="ECO:0000259" key="2">
    <source>
        <dbReference type="PROSITE" id="PS51194"/>
    </source>
</evidence>
<dbReference type="InterPro" id="IPR001650">
    <property type="entry name" value="Helicase_C-like"/>
</dbReference>
<keyword evidence="3" id="KW-0378">Hydrolase</keyword>
<evidence type="ECO:0000313" key="3">
    <source>
        <dbReference type="EMBL" id="MDH6182432.1"/>
    </source>
</evidence>
<dbReference type="InterPro" id="IPR014001">
    <property type="entry name" value="Helicase_ATP-bd"/>
</dbReference>
<dbReference type="InterPro" id="IPR006935">
    <property type="entry name" value="Helicase/UvrB_N"/>
</dbReference>
<dbReference type="SMART" id="SM00490">
    <property type="entry name" value="HELICc"/>
    <property type="match status" value="1"/>
</dbReference>
<proteinExistence type="predicted"/>
<keyword evidence="4" id="KW-1185">Reference proteome</keyword>
<dbReference type="Gene3D" id="3.40.50.300">
    <property type="entry name" value="P-loop containing nucleotide triphosphate hydrolases"/>
    <property type="match status" value="2"/>
</dbReference>
<dbReference type="SUPFAM" id="SSF55874">
    <property type="entry name" value="ATPase domain of HSP90 chaperone/DNA topoisomerase II/histidine kinase"/>
    <property type="match status" value="1"/>
</dbReference>
<dbReference type="PANTHER" id="PTHR47396">
    <property type="entry name" value="TYPE I RESTRICTION ENZYME ECOKI R PROTEIN"/>
    <property type="match status" value="1"/>
</dbReference>
<name>A0ABT6KTA8_9MICO</name>
<dbReference type="Pfam" id="PF00271">
    <property type="entry name" value="Helicase_C"/>
    <property type="match status" value="1"/>
</dbReference>
<dbReference type="PROSITE" id="PS51192">
    <property type="entry name" value="HELICASE_ATP_BIND_1"/>
    <property type="match status" value="1"/>
</dbReference>
<dbReference type="Proteomes" id="UP001160142">
    <property type="component" value="Unassembled WGS sequence"/>
</dbReference>
<dbReference type="EMBL" id="JARXVQ010000001">
    <property type="protein sequence ID" value="MDH6182432.1"/>
    <property type="molecule type" value="Genomic_DNA"/>
</dbReference>
<dbReference type="InterPro" id="IPR050742">
    <property type="entry name" value="Helicase_Restrict-Modif_Enz"/>
</dbReference>